<reference evidence="3 4" key="1">
    <citation type="journal article" date="2010" name="Science">
        <title>Plasticity of animal genome architecture unmasked by rapid evolution of a pelagic tunicate.</title>
        <authorList>
            <person name="Denoeud F."/>
            <person name="Henriet S."/>
            <person name="Mungpakdee S."/>
            <person name="Aury J.M."/>
            <person name="Da Silva C."/>
            <person name="Brinkmann H."/>
            <person name="Mikhaleva J."/>
            <person name="Olsen L.C."/>
            <person name="Jubin C."/>
            <person name="Canestro C."/>
            <person name="Bouquet J.M."/>
            <person name="Danks G."/>
            <person name="Poulain J."/>
            <person name="Campsteijn C."/>
            <person name="Adamski M."/>
            <person name="Cross I."/>
            <person name="Yadetie F."/>
            <person name="Muffato M."/>
            <person name="Louis A."/>
            <person name="Butcher S."/>
            <person name="Tsagkogeorga G."/>
            <person name="Konrad A."/>
            <person name="Singh S."/>
            <person name="Jensen M.F."/>
            <person name="Cong E.H."/>
            <person name="Eikeseth-Otteraa H."/>
            <person name="Noel B."/>
            <person name="Anthouard V."/>
            <person name="Porcel B.M."/>
            <person name="Kachouri-Lafond R."/>
            <person name="Nishino A."/>
            <person name="Ugolini M."/>
            <person name="Chourrout P."/>
            <person name="Nishida H."/>
            <person name="Aasland R."/>
            <person name="Huzurbazar S."/>
            <person name="Westhof E."/>
            <person name="Delsuc F."/>
            <person name="Lehrach H."/>
            <person name="Reinhardt R."/>
            <person name="Weissenbach J."/>
            <person name="Roy S.W."/>
            <person name="Artiguenave F."/>
            <person name="Postlethwait J.H."/>
            <person name="Manak J.R."/>
            <person name="Thompson E.M."/>
            <person name="Jaillon O."/>
            <person name="Du Pasquier L."/>
            <person name="Boudinot P."/>
            <person name="Liberles D.A."/>
            <person name="Volff J.N."/>
            <person name="Philippe H."/>
            <person name="Lenhard B."/>
            <person name="Roest Crollius H."/>
            <person name="Wincker P."/>
            <person name="Chourrout D."/>
        </authorList>
    </citation>
    <scope>NUCLEOTIDE SEQUENCE [LARGE SCALE GENOMIC DNA]</scope>
</reference>
<sequence>MCSNQSPMELLELDKNCSICLSFPKEQLKMKCCGSFLCRPCFDYAIKRHEQCSFCSKSEFGLKNVSYNSIKMKICDECEEEIPEKEFQDHKKCTKTLELEYQRKFEETKMEKEKLESELHDKVKRLREIAVKYRDENILFKGRIKTLTEALEKQKSTFLKQNESLKYVDQLILQLMKEHDEETAKEREVAPQIIEQPIIANVVAAPTSSANVTKTEGVEKNLTETEKKNLRSG</sequence>
<proteinExistence type="predicted"/>
<dbReference type="Gene3D" id="3.30.40.10">
    <property type="entry name" value="Zinc/RING finger domain, C3HC4 (zinc finger)"/>
    <property type="match status" value="1"/>
</dbReference>
<organism evidence="3 4">
    <name type="scientific">Oikopleura dioica</name>
    <name type="common">Tunicate</name>
    <dbReference type="NCBI Taxonomy" id="34765"/>
    <lineage>
        <taxon>Eukaryota</taxon>
        <taxon>Metazoa</taxon>
        <taxon>Chordata</taxon>
        <taxon>Tunicata</taxon>
        <taxon>Appendicularia</taxon>
        <taxon>Copelata</taxon>
        <taxon>Oikopleuridae</taxon>
        <taxon>Oikopleura</taxon>
    </lineage>
</organism>
<dbReference type="Proteomes" id="UP000001307">
    <property type="component" value="Unassembled WGS sequence"/>
</dbReference>
<dbReference type="InterPro" id="IPR013083">
    <property type="entry name" value="Znf_RING/FYVE/PHD"/>
</dbReference>
<evidence type="ECO:0008006" key="5">
    <source>
        <dbReference type="Google" id="ProtNLM"/>
    </source>
</evidence>
<keyword evidence="1" id="KW-0175">Coiled coil</keyword>
<evidence type="ECO:0000256" key="1">
    <source>
        <dbReference type="SAM" id="Coils"/>
    </source>
</evidence>
<feature type="region of interest" description="Disordered" evidence="2">
    <location>
        <begin position="210"/>
        <end position="233"/>
    </location>
</feature>
<feature type="compositionally biased region" description="Basic and acidic residues" evidence="2">
    <location>
        <begin position="216"/>
        <end position="233"/>
    </location>
</feature>
<dbReference type="EMBL" id="FN653175">
    <property type="protein sequence ID" value="CBY13308.1"/>
    <property type="molecule type" value="Genomic_DNA"/>
</dbReference>
<keyword evidence="4" id="KW-1185">Reference proteome</keyword>
<evidence type="ECO:0000313" key="4">
    <source>
        <dbReference type="Proteomes" id="UP000001307"/>
    </source>
</evidence>
<evidence type="ECO:0000256" key="2">
    <source>
        <dbReference type="SAM" id="MobiDB-lite"/>
    </source>
</evidence>
<dbReference type="InParanoid" id="E4XUB1"/>
<name>E4XUB1_OIKDI</name>
<accession>E4XUB1</accession>
<protein>
    <recommendedName>
        <fullName evidence="5">RING-type domain-containing protein</fullName>
    </recommendedName>
</protein>
<gene>
    <name evidence="3" type="ORF">GSOID_T00004608001</name>
</gene>
<dbReference type="AlphaFoldDB" id="E4XUB1"/>
<feature type="coiled-coil region" evidence="1">
    <location>
        <begin position="98"/>
        <end position="132"/>
    </location>
</feature>
<evidence type="ECO:0000313" key="3">
    <source>
        <dbReference type="EMBL" id="CBY13308.1"/>
    </source>
</evidence>